<feature type="transmembrane region" description="Helical" evidence="2">
    <location>
        <begin position="156"/>
        <end position="175"/>
    </location>
</feature>
<dbReference type="Proteomes" id="UP001529338">
    <property type="component" value="Unassembled WGS sequence"/>
</dbReference>
<dbReference type="EMBL" id="JAUCGQ010000001">
    <property type="protein sequence ID" value="MDM7854370.1"/>
    <property type="molecule type" value="Genomic_DNA"/>
</dbReference>
<keyword evidence="2" id="KW-1133">Transmembrane helix</keyword>
<feature type="transmembrane region" description="Helical" evidence="2">
    <location>
        <begin position="476"/>
        <end position="494"/>
    </location>
</feature>
<protein>
    <submittedName>
        <fullName evidence="3">Uncharacterized protein</fullName>
    </submittedName>
</protein>
<keyword evidence="2" id="KW-0812">Transmembrane</keyword>
<proteinExistence type="predicted"/>
<name>A0ABT7SDW8_9CELL</name>
<evidence type="ECO:0000256" key="2">
    <source>
        <dbReference type="SAM" id="Phobius"/>
    </source>
</evidence>
<feature type="transmembrane region" description="Helical" evidence="2">
    <location>
        <begin position="617"/>
        <end position="638"/>
    </location>
</feature>
<sequence length="640" mass="66203">MLPTALSAAEALAWRRRLPLAALRPGLALVMVAVCVASAVTTWSDDTWTDVDARGLGGALDSAAIGLVIASVAVLLVRPRTGVWIAALGSALCSIDPYSGGIGPAYAAVAIGCLVLGLIELVGAATQRIAARRWPVVVPDVDESTRAAMLRPRSSVLGFAGVCLVTATLGVGLWAHDDAATRAFRASASVGDGTVVAVDDDASRATVEVEGRRVHIPTDVRSYEVGDRVTVRYSPTGVRAEDLQNVFDPTGAVALLAIGLALGGTALGAEVRRRRAATALLRDGGPSAKAYAGEGPGWLPVLAGPGGPTLALLDVLAPADLVATDEGEPPLDLPGDLANATDGELLAAANALVDDPDDEDELVVVPAGAEVLVVGLSAYGDRPLVRVDGRWWRSASPARDPWLLRRWWRQPAAADDRRRADPPPFAGDALPSVPATTDAPPVLTARGAPIAQRSRLAQRWDVIARAGAGAVRRTPIAVPFLVGPAAIVPVVRWLGEALAFRHLVPLAGVALVGHAWVSAIRPRLRLAPAGLWVAGPITDELVPWSQVERVVADGSALVIRVQGDAVLLPVRRQSSPLLAGDPDPATAATRIEHARASAVTKARTSATPGRVSRGPDLAFLAGLLWASSAVGTGIAVLLGR</sequence>
<feature type="transmembrane region" description="Helical" evidence="2">
    <location>
        <begin position="105"/>
        <end position="125"/>
    </location>
</feature>
<dbReference type="RefSeq" id="WP_289454103.1">
    <property type="nucleotide sequence ID" value="NZ_JAUCGQ010000001.1"/>
</dbReference>
<feature type="transmembrane region" description="Helical" evidence="2">
    <location>
        <begin position="55"/>
        <end position="76"/>
    </location>
</feature>
<feature type="region of interest" description="Disordered" evidence="1">
    <location>
        <begin position="415"/>
        <end position="442"/>
    </location>
</feature>
<accession>A0ABT7SDW8</accession>
<comment type="caution">
    <text evidence="3">The sequence shown here is derived from an EMBL/GenBank/DDBJ whole genome shotgun (WGS) entry which is preliminary data.</text>
</comment>
<gene>
    <name evidence="3" type="ORF">QRT04_05455</name>
</gene>
<feature type="transmembrane region" description="Helical" evidence="2">
    <location>
        <begin position="500"/>
        <end position="517"/>
    </location>
</feature>
<organism evidence="3 4">
    <name type="scientific">Cellulomonas alba</name>
    <dbReference type="NCBI Taxonomy" id="3053467"/>
    <lineage>
        <taxon>Bacteria</taxon>
        <taxon>Bacillati</taxon>
        <taxon>Actinomycetota</taxon>
        <taxon>Actinomycetes</taxon>
        <taxon>Micrococcales</taxon>
        <taxon>Cellulomonadaceae</taxon>
        <taxon>Cellulomonas</taxon>
    </lineage>
</organism>
<keyword evidence="2" id="KW-0472">Membrane</keyword>
<evidence type="ECO:0000313" key="3">
    <source>
        <dbReference type="EMBL" id="MDM7854370.1"/>
    </source>
</evidence>
<evidence type="ECO:0000256" key="1">
    <source>
        <dbReference type="SAM" id="MobiDB-lite"/>
    </source>
</evidence>
<evidence type="ECO:0000313" key="4">
    <source>
        <dbReference type="Proteomes" id="UP001529338"/>
    </source>
</evidence>
<feature type="transmembrane region" description="Helical" evidence="2">
    <location>
        <begin position="21"/>
        <end position="43"/>
    </location>
</feature>
<keyword evidence="4" id="KW-1185">Reference proteome</keyword>
<reference evidence="3 4" key="1">
    <citation type="submission" date="2023-06" db="EMBL/GenBank/DDBJ databases">
        <title>Cellulomonas sp. MW4 Whole genome sequence.</title>
        <authorList>
            <person name="Park S."/>
        </authorList>
    </citation>
    <scope>NUCLEOTIDE SEQUENCE [LARGE SCALE GENOMIC DNA]</scope>
    <source>
        <strain evidence="3 4">MW4</strain>
    </source>
</reference>
<feature type="transmembrane region" description="Helical" evidence="2">
    <location>
        <begin position="251"/>
        <end position="269"/>
    </location>
</feature>